<accession>A0A285VTU9</accession>
<dbReference type="RefSeq" id="WP_097188322.1">
    <property type="nucleotide sequence ID" value="NZ_OBQK01000006.1"/>
</dbReference>
<dbReference type="InterPro" id="IPR040442">
    <property type="entry name" value="Pyrv_kinase-like_dom_sf"/>
</dbReference>
<dbReference type="Pfam" id="PF03328">
    <property type="entry name" value="HpcH_HpaI"/>
    <property type="match status" value="1"/>
</dbReference>
<dbReference type="GO" id="GO:0046872">
    <property type="term" value="F:metal ion binding"/>
    <property type="evidence" value="ECO:0007669"/>
    <property type="project" value="UniProtKB-KW"/>
</dbReference>
<feature type="domain" description="HpcH/HpaI aldolase/citrate lyase" evidence="4">
    <location>
        <begin position="13"/>
        <end position="200"/>
    </location>
</feature>
<dbReference type="Proteomes" id="UP000219688">
    <property type="component" value="Unassembled WGS sequence"/>
</dbReference>
<dbReference type="InterPro" id="IPR015813">
    <property type="entry name" value="Pyrv/PenolPyrv_kinase-like_dom"/>
</dbReference>
<dbReference type="InterPro" id="IPR050251">
    <property type="entry name" value="HpcH-HpaI_aldolase"/>
</dbReference>
<evidence type="ECO:0000256" key="2">
    <source>
        <dbReference type="ARBA" id="ARBA00022723"/>
    </source>
</evidence>
<dbReference type="Gene3D" id="3.20.20.60">
    <property type="entry name" value="Phosphoenolpyruvate-binding domains"/>
    <property type="match status" value="1"/>
</dbReference>
<name>A0A285VTU9_9MICO</name>
<evidence type="ECO:0000256" key="1">
    <source>
        <dbReference type="ARBA" id="ARBA00005568"/>
    </source>
</evidence>
<dbReference type="SUPFAM" id="SSF51621">
    <property type="entry name" value="Phosphoenolpyruvate/pyruvate domain"/>
    <property type="match status" value="1"/>
</dbReference>
<dbReference type="GO" id="GO:0016832">
    <property type="term" value="F:aldehyde-lyase activity"/>
    <property type="evidence" value="ECO:0007669"/>
    <property type="project" value="TreeGrafter"/>
</dbReference>
<evidence type="ECO:0000259" key="4">
    <source>
        <dbReference type="Pfam" id="PF03328"/>
    </source>
</evidence>
<dbReference type="AlphaFoldDB" id="A0A285VTU9"/>
<sequence>MTAASTPFRSPHGLWLTLLGADALEAVPFEGVGWVGVDLQHGRLEVADLAGILRVSPVPVLARAASQDAAHLARVLDTGVAGVIVPGVGSGQEAAALVSAVRLPPEGRRSSGLSRSALVGGPAHPLLLPMVETRGGLEAVADIVVCDGVDGVFVGPYDLSLSLGRPSVVDEEVVAAIHHVASTARRQGVLVGAFSADRNLDGRLPGLDLLGVDTDVTAIRLGMAQLFGAS</sequence>
<organism evidence="5 6">
    <name type="scientific">Ornithinimicrobium cerasi</name>
    <dbReference type="NCBI Taxonomy" id="2248773"/>
    <lineage>
        <taxon>Bacteria</taxon>
        <taxon>Bacillati</taxon>
        <taxon>Actinomycetota</taxon>
        <taxon>Actinomycetes</taxon>
        <taxon>Micrococcales</taxon>
        <taxon>Ornithinimicrobiaceae</taxon>
        <taxon>Ornithinimicrobium</taxon>
    </lineage>
</organism>
<keyword evidence="6" id="KW-1185">Reference proteome</keyword>
<proteinExistence type="inferred from homology"/>
<gene>
    <name evidence="5" type="ORF">SAMN05421879_106179</name>
</gene>
<dbReference type="EMBL" id="OBQK01000006">
    <property type="protein sequence ID" value="SOC56051.1"/>
    <property type="molecule type" value="Genomic_DNA"/>
</dbReference>
<protein>
    <submittedName>
        <fullName evidence="5">4-hydroxy-2-oxoheptanedioate aldolase</fullName>
    </submittedName>
</protein>
<dbReference type="PANTHER" id="PTHR30502:SF0">
    <property type="entry name" value="PHOSPHOENOLPYRUVATE CARBOXYLASE FAMILY PROTEIN"/>
    <property type="match status" value="1"/>
</dbReference>
<evidence type="ECO:0000256" key="3">
    <source>
        <dbReference type="ARBA" id="ARBA00023239"/>
    </source>
</evidence>
<comment type="similarity">
    <text evidence="1">Belongs to the HpcH/HpaI aldolase family.</text>
</comment>
<keyword evidence="3" id="KW-0456">Lyase</keyword>
<evidence type="ECO:0000313" key="6">
    <source>
        <dbReference type="Proteomes" id="UP000219688"/>
    </source>
</evidence>
<dbReference type="STRING" id="1122622.GCA_000421185_00190"/>
<dbReference type="PANTHER" id="PTHR30502">
    <property type="entry name" value="2-KETO-3-DEOXY-L-RHAMNONATE ALDOLASE"/>
    <property type="match status" value="1"/>
</dbReference>
<dbReference type="GO" id="GO:0005737">
    <property type="term" value="C:cytoplasm"/>
    <property type="evidence" value="ECO:0007669"/>
    <property type="project" value="TreeGrafter"/>
</dbReference>
<dbReference type="InterPro" id="IPR005000">
    <property type="entry name" value="Aldolase/citrate-lyase_domain"/>
</dbReference>
<keyword evidence="2" id="KW-0479">Metal-binding</keyword>
<reference evidence="6" key="1">
    <citation type="submission" date="2017-08" db="EMBL/GenBank/DDBJ databases">
        <authorList>
            <person name="Varghese N."/>
            <person name="Submissions S."/>
        </authorList>
    </citation>
    <scope>NUCLEOTIDE SEQUENCE [LARGE SCALE GENOMIC DNA]</scope>
    <source>
        <strain evidence="6">USBA17B2</strain>
    </source>
</reference>
<evidence type="ECO:0000313" key="5">
    <source>
        <dbReference type="EMBL" id="SOC56051.1"/>
    </source>
</evidence>